<dbReference type="STRING" id="38301.NX84_05610"/>
<dbReference type="GO" id="GO:0016747">
    <property type="term" value="F:acyltransferase activity, transferring groups other than amino-acyl groups"/>
    <property type="evidence" value="ECO:0007669"/>
    <property type="project" value="InterPro"/>
</dbReference>
<feature type="domain" description="N-acetyltransferase" evidence="3">
    <location>
        <begin position="15"/>
        <end position="180"/>
    </location>
</feature>
<organism evidence="4 5">
    <name type="scientific">Corynebacterium minutissimum</name>
    <dbReference type="NCBI Taxonomy" id="38301"/>
    <lineage>
        <taxon>Bacteria</taxon>
        <taxon>Bacillati</taxon>
        <taxon>Actinomycetota</taxon>
        <taxon>Actinomycetes</taxon>
        <taxon>Mycobacteriales</taxon>
        <taxon>Corynebacteriaceae</taxon>
        <taxon>Corynebacterium</taxon>
    </lineage>
</organism>
<dbReference type="InterPro" id="IPR016181">
    <property type="entry name" value="Acyl_CoA_acyltransferase"/>
</dbReference>
<dbReference type="Pfam" id="PF00583">
    <property type="entry name" value="Acetyltransf_1"/>
    <property type="match status" value="1"/>
</dbReference>
<dbReference type="AlphaFoldDB" id="A0A2X4REP5"/>
<dbReference type="EMBL" id="LS483460">
    <property type="protein sequence ID" value="SQI00303.1"/>
    <property type="molecule type" value="Genomic_DNA"/>
</dbReference>
<proteinExistence type="predicted"/>
<evidence type="ECO:0000256" key="2">
    <source>
        <dbReference type="ARBA" id="ARBA00023315"/>
    </source>
</evidence>
<dbReference type="CDD" id="cd04301">
    <property type="entry name" value="NAT_SF"/>
    <property type="match status" value="1"/>
</dbReference>
<dbReference type="Proteomes" id="UP000249264">
    <property type="component" value="Chromosome 1"/>
</dbReference>
<dbReference type="PROSITE" id="PS51186">
    <property type="entry name" value="GNAT"/>
    <property type="match status" value="1"/>
</dbReference>
<dbReference type="KEGG" id="cmin:NCTC10288_01612"/>
<reference evidence="4 5" key="1">
    <citation type="submission" date="2018-06" db="EMBL/GenBank/DDBJ databases">
        <authorList>
            <consortium name="Pathogen Informatics"/>
            <person name="Doyle S."/>
        </authorList>
    </citation>
    <scope>NUCLEOTIDE SEQUENCE [LARGE SCALE GENOMIC DNA]</scope>
    <source>
        <strain evidence="4 5">NCTC10288</strain>
    </source>
</reference>
<dbReference type="InterPro" id="IPR000182">
    <property type="entry name" value="GNAT_dom"/>
</dbReference>
<evidence type="ECO:0000259" key="3">
    <source>
        <dbReference type="PROSITE" id="PS51186"/>
    </source>
</evidence>
<dbReference type="SUPFAM" id="SSF55729">
    <property type="entry name" value="Acyl-CoA N-acyltransferases (Nat)"/>
    <property type="match status" value="1"/>
</dbReference>
<evidence type="ECO:0000313" key="5">
    <source>
        <dbReference type="Proteomes" id="UP000249264"/>
    </source>
</evidence>
<accession>A0A2X4REP5</accession>
<evidence type="ECO:0000256" key="1">
    <source>
        <dbReference type="ARBA" id="ARBA00022679"/>
    </source>
</evidence>
<keyword evidence="2 4" id="KW-0012">Acyltransferase</keyword>
<evidence type="ECO:0000313" key="4">
    <source>
        <dbReference type="EMBL" id="SQI00303.1"/>
    </source>
</evidence>
<dbReference type="EC" id="2.3.1.-" evidence="4"/>
<keyword evidence="1 4" id="KW-0808">Transferase</keyword>
<sequence length="194" mass="21964">MVPMSENAKDKKKDFRIRPFTAADYPQMREIYEQGLNTGHATYETRSLTFEEFKNVKIMSSVFVAVEAEDDSKVLGWVCAAQASTRTVFHGVVEDSIYLSKEAQGRGIGGALLDQLIEVCRDLHKWAIHSWIFPENEGSAGLHKSRGFVKVGTYSHMAKMTYGDLAGQWRDTDVYELLLPKPEEKKAEIADKRK</sequence>
<gene>
    <name evidence="4" type="primary">yncA_1</name>
    <name evidence="4" type="ORF">NCTC10288_01612</name>
</gene>
<name>A0A2X4REP5_9CORY</name>
<dbReference type="PANTHER" id="PTHR43072">
    <property type="entry name" value="N-ACETYLTRANSFERASE"/>
    <property type="match status" value="1"/>
</dbReference>
<protein>
    <submittedName>
        <fullName evidence="4">Acetyltransferase</fullName>
        <ecNumber evidence="4">2.3.1.-</ecNumber>
    </submittedName>
</protein>
<dbReference type="PANTHER" id="PTHR43072:SF23">
    <property type="entry name" value="UPF0039 PROTEIN C11D3.02C"/>
    <property type="match status" value="1"/>
</dbReference>
<dbReference type="Gene3D" id="3.40.630.30">
    <property type="match status" value="1"/>
</dbReference>